<evidence type="ECO:0000259" key="1">
    <source>
        <dbReference type="Pfam" id="PF03435"/>
    </source>
</evidence>
<dbReference type="Pfam" id="PF03435">
    <property type="entry name" value="Sacchrp_dh_NADP"/>
    <property type="match status" value="1"/>
</dbReference>
<protein>
    <recommendedName>
        <fullName evidence="1">Saccharopine dehydrogenase NADP binding domain-containing protein</fullName>
    </recommendedName>
</protein>
<dbReference type="PANTHER" id="PTHR43781">
    <property type="entry name" value="SACCHAROPINE DEHYDROGENASE"/>
    <property type="match status" value="1"/>
</dbReference>
<dbReference type="AlphaFoldDB" id="A0A150TZ03"/>
<dbReference type="Gene3D" id="3.40.50.720">
    <property type="entry name" value="NAD(P)-binding Rossmann-like Domain"/>
    <property type="match status" value="1"/>
</dbReference>
<dbReference type="PANTHER" id="PTHR43781:SF1">
    <property type="entry name" value="SACCHAROPINE DEHYDROGENASE"/>
    <property type="match status" value="1"/>
</dbReference>
<reference evidence="2 3" key="1">
    <citation type="submission" date="2014-02" db="EMBL/GenBank/DDBJ databases">
        <title>The small core and large imbalanced accessory genome model reveals a collaborative survival strategy of Sorangium cellulosum strains in nature.</title>
        <authorList>
            <person name="Han K."/>
            <person name="Peng R."/>
            <person name="Blom J."/>
            <person name="Li Y.-Z."/>
        </authorList>
    </citation>
    <scope>NUCLEOTIDE SEQUENCE [LARGE SCALE GENOMIC DNA]</scope>
    <source>
        <strain evidence="2 3">So0007-03</strain>
    </source>
</reference>
<sequence length="369" mass="39370">MTIGILGGYGDVGAHAARQLLSLGLGPLRIGGRNAEAARRFANELSAEAVEHQAVDFRDDKSLRRFVGGCRIVLNCAGPSHAVADRAARAAVEAEADYVDAAGDDALYALLDGDEYRRRRRVAVLSAGLQPGLTALLPRWAAARAFSQVEGLLSYFGVMDHFTEVAADDYLQAATDGVSEPLAAWREGRRSGVLTRMRNVEVAFFPGPATLLPSLNTEGERLASSLRLARADWYTVINGQHILTAFDRARSLERREAVAALRRASLLDLAGREPHVILLAQLDGLRDGAPITRTLVMRGRRNAELTGAMAALTTLAVEQGEVPAGRHFAAAVLEPMSAVGRLRESGAVSALDLLDTSIDALGATEEGSL</sequence>
<evidence type="ECO:0000313" key="2">
    <source>
        <dbReference type="EMBL" id="KYG09920.1"/>
    </source>
</evidence>
<dbReference type="InterPro" id="IPR036291">
    <property type="entry name" value="NAD(P)-bd_dom_sf"/>
</dbReference>
<organism evidence="2 3">
    <name type="scientific">Sorangium cellulosum</name>
    <name type="common">Polyangium cellulosum</name>
    <dbReference type="NCBI Taxonomy" id="56"/>
    <lineage>
        <taxon>Bacteria</taxon>
        <taxon>Pseudomonadati</taxon>
        <taxon>Myxococcota</taxon>
        <taxon>Polyangia</taxon>
        <taxon>Polyangiales</taxon>
        <taxon>Polyangiaceae</taxon>
        <taxon>Sorangium</taxon>
    </lineage>
</organism>
<name>A0A150TZ03_SORCE</name>
<dbReference type="SUPFAM" id="SSF51735">
    <property type="entry name" value="NAD(P)-binding Rossmann-fold domains"/>
    <property type="match status" value="1"/>
</dbReference>
<feature type="domain" description="Saccharopine dehydrogenase NADP binding" evidence="1">
    <location>
        <begin position="3"/>
        <end position="106"/>
    </location>
</feature>
<dbReference type="InterPro" id="IPR005097">
    <property type="entry name" value="Sacchrp_dh_NADP-bd"/>
</dbReference>
<accession>A0A150TZ03</accession>
<comment type="caution">
    <text evidence="2">The sequence shown here is derived from an EMBL/GenBank/DDBJ whole genome shotgun (WGS) entry which is preliminary data.</text>
</comment>
<evidence type="ECO:0000313" key="3">
    <source>
        <dbReference type="Proteomes" id="UP000075502"/>
    </source>
</evidence>
<proteinExistence type="predicted"/>
<dbReference type="EMBL" id="JEME01000514">
    <property type="protein sequence ID" value="KYG09920.1"/>
    <property type="molecule type" value="Genomic_DNA"/>
</dbReference>
<dbReference type="Proteomes" id="UP000075502">
    <property type="component" value="Unassembled WGS sequence"/>
</dbReference>
<gene>
    <name evidence="2" type="ORF">BE21_15190</name>
</gene>